<name>A0A411AB00_BACVE</name>
<dbReference type="GO" id="GO:0047355">
    <property type="term" value="F:CDP-glycerol glycerophosphotransferase activity"/>
    <property type="evidence" value="ECO:0007669"/>
    <property type="project" value="InterPro"/>
</dbReference>
<evidence type="ECO:0000256" key="2">
    <source>
        <dbReference type="ARBA" id="ARBA00010488"/>
    </source>
</evidence>
<evidence type="ECO:0000256" key="5">
    <source>
        <dbReference type="ARBA" id="ARBA00022944"/>
    </source>
</evidence>
<keyword evidence="5" id="KW-0777">Teichoic acid biosynthesis</keyword>
<dbReference type="EC" id="2.7.8.44" evidence="7"/>
<keyword evidence="4 7" id="KW-0808">Transferase</keyword>
<dbReference type="RefSeq" id="WP_017418795.1">
    <property type="nucleotide sequence ID" value="NZ_CP017775.1"/>
</dbReference>
<dbReference type="PANTHER" id="PTHR37316:SF1">
    <property type="entry name" value="TEICHOIC ACID GLYCEROL-PHOSPHATE PRIMASE"/>
    <property type="match status" value="1"/>
</dbReference>
<dbReference type="PANTHER" id="PTHR37316">
    <property type="entry name" value="TEICHOIC ACID GLYCEROL-PHOSPHATE PRIMASE"/>
    <property type="match status" value="1"/>
</dbReference>
<proteinExistence type="inferred from homology"/>
<dbReference type="GO" id="GO:0005886">
    <property type="term" value="C:plasma membrane"/>
    <property type="evidence" value="ECO:0007669"/>
    <property type="project" value="UniProtKB-SubCell"/>
</dbReference>
<dbReference type="InterPro" id="IPR051612">
    <property type="entry name" value="Teichoic_Acid_Biosynth"/>
</dbReference>
<evidence type="ECO:0000313" key="8">
    <source>
        <dbReference type="Proteomes" id="UP000587477"/>
    </source>
</evidence>
<dbReference type="InterPro" id="IPR043149">
    <property type="entry name" value="TagF_N"/>
</dbReference>
<dbReference type="SUPFAM" id="SSF53756">
    <property type="entry name" value="UDP-Glycosyltransferase/glycogen phosphorylase"/>
    <property type="match status" value="1"/>
</dbReference>
<protein>
    <submittedName>
        <fullName evidence="7">Teichoic acid glycerol-phosphate primase</fullName>
        <ecNumber evidence="7">2.7.8.44</ecNumber>
    </submittedName>
</protein>
<dbReference type="EMBL" id="CP063687">
    <property type="protein sequence ID" value="QOY27214.1"/>
    <property type="molecule type" value="Genomic_DNA"/>
</dbReference>
<gene>
    <name evidence="7" type="primary">tagB</name>
    <name evidence="7" type="ORF">BACVE_002225</name>
</gene>
<reference evidence="8" key="1">
    <citation type="submission" date="2020-10" db="EMBL/GenBank/DDBJ databases">
        <title>Complete genome sequence of Bacillus velezensis NST6.</title>
        <authorList>
            <person name="Choi J."/>
        </authorList>
    </citation>
    <scope>NUCLEOTIDE SEQUENCE [LARGE SCALE GENOMIC DNA]</scope>
    <source>
        <strain evidence="8">NST6</strain>
    </source>
</reference>
<evidence type="ECO:0000256" key="1">
    <source>
        <dbReference type="ARBA" id="ARBA00004202"/>
    </source>
</evidence>
<dbReference type="AlphaFoldDB" id="A0A411AB00"/>
<keyword evidence="6" id="KW-0472">Membrane</keyword>
<evidence type="ECO:0000256" key="3">
    <source>
        <dbReference type="ARBA" id="ARBA00022475"/>
    </source>
</evidence>
<comment type="subcellular location">
    <subcellularLocation>
        <location evidence="1">Cell membrane</location>
        <topology evidence="1">Peripheral membrane protein</topology>
    </subcellularLocation>
</comment>
<evidence type="ECO:0000256" key="4">
    <source>
        <dbReference type="ARBA" id="ARBA00022679"/>
    </source>
</evidence>
<organism evidence="7 8">
    <name type="scientific">Bacillus velezensis</name>
    <dbReference type="NCBI Taxonomy" id="492670"/>
    <lineage>
        <taxon>Bacteria</taxon>
        <taxon>Bacillati</taxon>
        <taxon>Bacillota</taxon>
        <taxon>Bacilli</taxon>
        <taxon>Bacillales</taxon>
        <taxon>Bacillaceae</taxon>
        <taxon>Bacillus</taxon>
        <taxon>Bacillus amyloliquefaciens group</taxon>
    </lineage>
</organism>
<accession>A0A411AB00</accession>
<dbReference type="Gene3D" id="3.40.50.12580">
    <property type="match status" value="1"/>
</dbReference>
<dbReference type="InterPro" id="IPR043148">
    <property type="entry name" value="TagF_C"/>
</dbReference>
<dbReference type="Gene3D" id="3.40.50.11820">
    <property type="match status" value="1"/>
</dbReference>
<evidence type="ECO:0000256" key="6">
    <source>
        <dbReference type="ARBA" id="ARBA00023136"/>
    </source>
</evidence>
<keyword evidence="3" id="KW-1003">Cell membrane</keyword>
<dbReference type="Proteomes" id="UP000587477">
    <property type="component" value="Chromosome"/>
</dbReference>
<dbReference type="InterPro" id="IPR007554">
    <property type="entry name" value="Glycerophosphate_synth"/>
</dbReference>
<dbReference type="GO" id="GO:0019350">
    <property type="term" value="P:teichoic acid biosynthetic process"/>
    <property type="evidence" value="ECO:0007669"/>
    <property type="project" value="UniProtKB-KW"/>
</dbReference>
<comment type="similarity">
    <text evidence="2">Belongs to the CDP-glycerol glycerophosphotransferase family.</text>
</comment>
<sequence>MNLRSLFAAFYSIYLSVLGVLFKPVKPKNHLTLLVSFEENAQALIRSYKAHAESLSYEMTVLYTRHAVSLKKELEGVGSFYLNEKHPLHLLKAVLVLFKSKVVITDNYFLMTSVLNRRPQTTCIQVWHANGSLKKFGLEDVTNQNRPASDISRFKKVYRSFDFVTVGSDAMADVFKKSFGIRDGQLLKTGIPLTDVYYEEHKPELKHKWPKKIILYAPTFRDYDMQSFRLPFTEEQLTNALNGEYMLLVKLHPAVLHHISASFESELIKNVSDMRLHDLLKAADILITDYSSVPFEFALLNKPIFFFTYDLEEYDRKRGLIDNYTSVIPGKACHDSEALLEEMTKKPFRAEEMKRFSDKWNMYSDGNSSSKLLQFAEEQITYKNTCSHN</sequence>
<dbReference type="Pfam" id="PF04464">
    <property type="entry name" value="Glyphos_transf"/>
    <property type="match status" value="1"/>
</dbReference>
<evidence type="ECO:0000313" key="7">
    <source>
        <dbReference type="EMBL" id="QOY27214.1"/>
    </source>
</evidence>